<organism evidence="5 6">
    <name type="scientific">Chryseobacterium artocarpi</name>
    <dbReference type="NCBI Taxonomy" id="1414727"/>
    <lineage>
        <taxon>Bacteria</taxon>
        <taxon>Pseudomonadati</taxon>
        <taxon>Bacteroidota</taxon>
        <taxon>Flavobacteriia</taxon>
        <taxon>Flavobacteriales</taxon>
        <taxon>Weeksellaceae</taxon>
        <taxon>Chryseobacterium group</taxon>
        <taxon>Chryseobacterium</taxon>
    </lineage>
</organism>
<dbReference type="PANTHER" id="PTHR30349">
    <property type="entry name" value="PHAGE INTEGRASE-RELATED"/>
    <property type="match status" value="1"/>
</dbReference>
<dbReference type="InterPro" id="IPR002104">
    <property type="entry name" value="Integrase_catalytic"/>
</dbReference>
<keyword evidence="2" id="KW-0238">DNA-binding</keyword>
<dbReference type="EMBL" id="MAYH01000023">
    <property type="protein sequence ID" value="OCA71946.1"/>
    <property type="molecule type" value="Genomic_DNA"/>
</dbReference>
<dbReference type="GO" id="GO:0015074">
    <property type="term" value="P:DNA integration"/>
    <property type="evidence" value="ECO:0007669"/>
    <property type="project" value="InterPro"/>
</dbReference>
<dbReference type="Proteomes" id="UP000092651">
    <property type="component" value="Unassembled WGS sequence"/>
</dbReference>
<evidence type="ECO:0000313" key="5">
    <source>
        <dbReference type="EMBL" id="OCA71946.1"/>
    </source>
</evidence>
<gene>
    <name evidence="5" type="ORF">BBI01_07255</name>
</gene>
<dbReference type="InterPro" id="IPR011010">
    <property type="entry name" value="DNA_brk_join_enz"/>
</dbReference>
<dbReference type="GO" id="GO:0006310">
    <property type="term" value="P:DNA recombination"/>
    <property type="evidence" value="ECO:0007669"/>
    <property type="project" value="UniProtKB-KW"/>
</dbReference>
<dbReference type="Pfam" id="PF00589">
    <property type="entry name" value="Phage_integrase"/>
    <property type="match status" value="1"/>
</dbReference>
<dbReference type="InterPro" id="IPR013762">
    <property type="entry name" value="Integrase-like_cat_sf"/>
</dbReference>
<evidence type="ECO:0000313" key="6">
    <source>
        <dbReference type="Proteomes" id="UP000092651"/>
    </source>
</evidence>
<dbReference type="InterPro" id="IPR050090">
    <property type="entry name" value="Tyrosine_recombinase_XerCD"/>
</dbReference>
<dbReference type="CDD" id="cd00397">
    <property type="entry name" value="DNA_BRE_C"/>
    <property type="match status" value="1"/>
</dbReference>
<name>A0A1B8ZK32_9FLAO</name>
<dbReference type="AlphaFoldDB" id="A0A1B8ZK32"/>
<dbReference type="SUPFAM" id="SSF56349">
    <property type="entry name" value="DNA breaking-rejoining enzymes"/>
    <property type="match status" value="1"/>
</dbReference>
<dbReference type="GO" id="GO:0003677">
    <property type="term" value="F:DNA binding"/>
    <property type="evidence" value="ECO:0007669"/>
    <property type="project" value="UniProtKB-KW"/>
</dbReference>
<comment type="similarity">
    <text evidence="1">Belongs to the 'phage' integrase family.</text>
</comment>
<dbReference type="OrthoDB" id="9766545at2"/>
<evidence type="ECO:0000256" key="2">
    <source>
        <dbReference type="ARBA" id="ARBA00023125"/>
    </source>
</evidence>
<accession>A0A1B8ZK32</accession>
<sequence length="385" mass="46263">MKTSIINIANKDFVVLLNLDGVPLLMPNFYLITQKRNLSIKRLLYICTVFKRVYTFFQEHNKNLDDILINGEYDYLLKNILSFFQEYKPLNKLGNEAYNTHIFFVEEYIQWALKRYLLKNFHYKEKAQLESYYLERFYYLFKSFYIKKRINNSYKDIRIEHLENIISQYQRKNARSKNNNRNLIILQLLLESGMRIGEVLNLKTTDVVFSKNSYLKIIDHVNSNNDTRYDKPSIKNQQSNRVIFISDNLSEKIEDYILYDRRVTYKEQKSKVNHPFLFTSKLGKPLSKSSIQNIFNELNRVKDNDIINTKITPHKFRHSFAFSFLKYLVEIKKIDLERAQDELKKICGWSPGSKMPQFYAGKYIWEKANQHNIERINKDYTNEKQ</sequence>
<keyword evidence="3" id="KW-0233">DNA recombination</keyword>
<dbReference type="PROSITE" id="PS51898">
    <property type="entry name" value="TYR_RECOMBINASE"/>
    <property type="match status" value="1"/>
</dbReference>
<dbReference type="RefSeq" id="WP_065394180.1">
    <property type="nucleotide sequence ID" value="NZ_MAYH01000023.1"/>
</dbReference>
<reference evidence="5 6" key="1">
    <citation type="submission" date="2016-07" db="EMBL/GenBank/DDBJ databases">
        <authorList>
            <person name="Jeong J.-J."/>
            <person name="Kim D.W."/>
            <person name="Sang M.K."/>
            <person name="Choi I.-G."/>
            <person name="Kim K.D."/>
        </authorList>
    </citation>
    <scope>NUCLEOTIDE SEQUENCE [LARGE SCALE GENOMIC DNA]</scope>
    <source>
        <strain evidence="5 6">UTM-3</strain>
    </source>
</reference>
<evidence type="ECO:0000256" key="1">
    <source>
        <dbReference type="ARBA" id="ARBA00008857"/>
    </source>
</evidence>
<evidence type="ECO:0000259" key="4">
    <source>
        <dbReference type="PROSITE" id="PS51898"/>
    </source>
</evidence>
<protein>
    <recommendedName>
        <fullName evidence="4">Tyr recombinase domain-containing protein</fullName>
    </recommendedName>
</protein>
<comment type="caution">
    <text evidence="5">The sequence shown here is derived from an EMBL/GenBank/DDBJ whole genome shotgun (WGS) entry which is preliminary data.</text>
</comment>
<keyword evidence="6" id="KW-1185">Reference proteome</keyword>
<feature type="domain" description="Tyr recombinase" evidence="4">
    <location>
        <begin position="148"/>
        <end position="377"/>
    </location>
</feature>
<dbReference type="Gene3D" id="1.10.443.10">
    <property type="entry name" value="Intergrase catalytic core"/>
    <property type="match status" value="1"/>
</dbReference>
<dbReference type="PANTHER" id="PTHR30349:SF41">
    <property type="entry name" value="INTEGRASE_RECOMBINASE PROTEIN MJ0367-RELATED"/>
    <property type="match status" value="1"/>
</dbReference>
<proteinExistence type="inferred from homology"/>
<evidence type="ECO:0000256" key="3">
    <source>
        <dbReference type="ARBA" id="ARBA00023172"/>
    </source>
</evidence>